<dbReference type="SUPFAM" id="SSF46774">
    <property type="entry name" value="ARID-like"/>
    <property type="match status" value="1"/>
</dbReference>
<dbReference type="GO" id="GO:0003677">
    <property type="term" value="F:DNA binding"/>
    <property type="evidence" value="ECO:0007669"/>
    <property type="project" value="InterPro"/>
</dbReference>
<dbReference type="EMBL" id="ABJB010946445">
    <property type="status" value="NOT_ANNOTATED_CDS"/>
    <property type="molecule type" value="Genomic_DNA"/>
</dbReference>
<dbReference type="GO" id="GO:0071565">
    <property type="term" value="C:nBAF complex"/>
    <property type="evidence" value="ECO:0000318"/>
    <property type="project" value="GO_Central"/>
</dbReference>
<dbReference type="PANTHER" id="PTHR12656:SF5">
    <property type="entry name" value="TRITHORAX GROUP PROTEIN OSA"/>
    <property type="match status" value="1"/>
</dbReference>
<reference evidence="7 9" key="1">
    <citation type="submission" date="2008-03" db="EMBL/GenBank/DDBJ databases">
        <title>Annotation of Ixodes scapularis.</title>
        <authorList>
            <consortium name="Ixodes scapularis Genome Project Consortium"/>
            <person name="Caler E."/>
            <person name="Hannick L.I."/>
            <person name="Bidwell S."/>
            <person name="Joardar V."/>
            <person name="Thiagarajan M."/>
            <person name="Amedeo P."/>
            <person name="Galinsky K.J."/>
            <person name="Schobel S."/>
            <person name="Inman J."/>
            <person name="Hostetler J."/>
            <person name="Miller J."/>
            <person name="Hammond M."/>
            <person name="Megy K."/>
            <person name="Lawson D."/>
            <person name="Kodira C."/>
            <person name="Sutton G."/>
            <person name="Meyer J."/>
            <person name="Hill C.A."/>
            <person name="Birren B."/>
            <person name="Nene V."/>
            <person name="Collins F."/>
            <person name="Alarcon-Chaidez F."/>
            <person name="Wikel S."/>
            <person name="Strausberg R."/>
        </authorList>
    </citation>
    <scope>NUCLEOTIDE SEQUENCE [LARGE SCALE GENOMIC DNA]</scope>
    <source>
        <strain evidence="9">Wikel</strain>
        <strain evidence="7">Wikel colony</strain>
    </source>
</reference>
<accession>B7QHW3</accession>
<dbReference type="GO" id="GO:0035060">
    <property type="term" value="C:brahma complex"/>
    <property type="evidence" value="ECO:0007669"/>
    <property type="project" value="InterPro"/>
</dbReference>
<dbReference type="InterPro" id="IPR036431">
    <property type="entry name" value="ARID_dom_sf"/>
</dbReference>
<proteinExistence type="evidence at protein level"/>
<dbReference type="VEuPathDB" id="VectorBase:ISCP_027425"/>
<comment type="subcellular location">
    <subcellularLocation>
        <location evidence="1">Nucleus</location>
    </subcellularLocation>
</comment>
<dbReference type="VEuPathDB" id="VectorBase:ISCW014189"/>
<organism>
    <name type="scientific">Ixodes scapularis</name>
    <name type="common">Black-legged tick</name>
    <name type="synonym">Deer tick</name>
    <dbReference type="NCBI Taxonomy" id="6945"/>
    <lineage>
        <taxon>Eukaryota</taxon>
        <taxon>Metazoa</taxon>
        <taxon>Ecdysozoa</taxon>
        <taxon>Arthropoda</taxon>
        <taxon>Chelicerata</taxon>
        <taxon>Arachnida</taxon>
        <taxon>Acari</taxon>
        <taxon>Parasitiformes</taxon>
        <taxon>Ixodida</taxon>
        <taxon>Ixodoidea</taxon>
        <taxon>Ixodidae</taxon>
        <taxon>Ixodinae</taxon>
        <taxon>Ixodes</taxon>
    </lineage>
</organism>
<dbReference type="GO" id="GO:0016514">
    <property type="term" value="C:SWI/SNF complex"/>
    <property type="evidence" value="ECO:0000318"/>
    <property type="project" value="GO_Central"/>
</dbReference>
<dbReference type="EMBL" id="ABJB010815111">
    <property type="status" value="NOT_ANNOTATED_CDS"/>
    <property type="molecule type" value="Genomic_DNA"/>
</dbReference>
<evidence type="ECO:0000259" key="6">
    <source>
        <dbReference type="PROSITE" id="PS51011"/>
    </source>
</evidence>
<dbReference type="EMBL" id="DS941984">
    <property type="protein sequence ID" value="EEC18435.1"/>
    <property type="molecule type" value="Genomic_DNA"/>
</dbReference>
<dbReference type="EMBL" id="ABJB010778962">
    <property type="status" value="NOT_ANNOTATED_CDS"/>
    <property type="molecule type" value="Genomic_DNA"/>
</dbReference>
<feature type="compositionally biased region" description="Pro residues" evidence="5">
    <location>
        <begin position="178"/>
        <end position="187"/>
    </location>
</feature>
<dbReference type="GO" id="GO:0006357">
    <property type="term" value="P:regulation of transcription by RNA polymerase II"/>
    <property type="evidence" value="ECO:0000318"/>
    <property type="project" value="GO_Central"/>
</dbReference>
<dbReference type="EMBL" id="ABJB010462622">
    <property type="status" value="NOT_ANNOTATED_CDS"/>
    <property type="molecule type" value="Genomic_DNA"/>
</dbReference>
<keyword evidence="4" id="KW-0175">Coiled coil</keyword>
<dbReference type="SMART" id="SM00501">
    <property type="entry name" value="BRIGHT"/>
    <property type="match status" value="1"/>
</dbReference>
<feature type="compositionally biased region" description="Low complexity" evidence="5">
    <location>
        <begin position="1355"/>
        <end position="1372"/>
    </location>
</feature>
<keyword evidence="2" id="KW-0597">Phosphoprotein</keyword>
<dbReference type="EMBL" id="ABJB010989723">
    <property type="status" value="NOT_ANNOTATED_CDS"/>
    <property type="molecule type" value="Genomic_DNA"/>
</dbReference>
<keyword evidence="9" id="KW-1185">Reference proteome</keyword>
<evidence type="ECO:0000313" key="9">
    <source>
        <dbReference type="Proteomes" id="UP000001555"/>
    </source>
</evidence>
<feature type="region of interest" description="Disordered" evidence="5">
    <location>
        <begin position="473"/>
        <end position="705"/>
    </location>
</feature>
<dbReference type="InterPro" id="IPR021906">
    <property type="entry name" value="BAF250/Osa"/>
</dbReference>
<dbReference type="EnsemblMetazoa" id="ISCW014189-RA">
    <property type="protein sequence ID" value="ISCW014189-PA"/>
    <property type="gene ID" value="ISCW014189"/>
</dbReference>
<dbReference type="PROSITE" id="PS51011">
    <property type="entry name" value="ARID"/>
    <property type="match status" value="1"/>
</dbReference>
<feature type="compositionally biased region" description="Gly residues" evidence="5">
    <location>
        <begin position="86"/>
        <end position="103"/>
    </location>
</feature>
<evidence type="ECO:0000256" key="3">
    <source>
        <dbReference type="ARBA" id="ARBA00023242"/>
    </source>
</evidence>
<dbReference type="GO" id="GO:0006338">
    <property type="term" value="P:chromatin remodeling"/>
    <property type="evidence" value="ECO:0007669"/>
    <property type="project" value="InterPro"/>
</dbReference>
<evidence type="ECO:0000256" key="5">
    <source>
        <dbReference type="SAM" id="MobiDB-lite"/>
    </source>
</evidence>
<feature type="region of interest" description="Disordered" evidence="5">
    <location>
        <begin position="405"/>
        <end position="425"/>
    </location>
</feature>
<dbReference type="GO" id="GO:0045893">
    <property type="term" value="P:positive regulation of DNA-templated transcription"/>
    <property type="evidence" value="ECO:0000318"/>
    <property type="project" value="GO_Central"/>
</dbReference>
<dbReference type="Gene3D" id="1.10.150.60">
    <property type="entry name" value="ARID DNA-binding domain"/>
    <property type="match status" value="1"/>
</dbReference>
<feature type="coiled-coil region" evidence="4">
    <location>
        <begin position="988"/>
        <end position="1016"/>
    </location>
</feature>
<feature type="compositionally biased region" description="Low complexity" evidence="5">
    <location>
        <begin position="1329"/>
        <end position="1348"/>
    </location>
</feature>
<dbReference type="PaxDb" id="6945-B7QHW3"/>
<evidence type="ECO:0007829" key="10">
    <source>
        <dbReference type="PeptideAtlas" id="B7QHW3"/>
    </source>
</evidence>
<dbReference type="InterPro" id="IPR001606">
    <property type="entry name" value="ARID_dom"/>
</dbReference>
<dbReference type="InParanoid" id="B7QHW3"/>
<evidence type="ECO:0000256" key="2">
    <source>
        <dbReference type="ARBA" id="ARBA00022553"/>
    </source>
</evidence>
<feature type="domain" description="ARID" evidence="6">
    <location>
        <begin position="231"/>
        <end position="322"/>
    </location>
</feature>
<feature type="region of interest" description="Disordered" evidence="5">
    <location>
        <begin position="338"/>
        <end position="368"/>
    </location>
</feature>
<dbReference type="FunCoup" id="B7QHW3">
    <property type="interactions" value="1459"/>
</dbReference>
<dbReference type="STRING" id="6945.B7QHW3"/>
<feature type="compositionally biased region" description="Pro residues" evidence="5">
    <location>
        <begin position="602"/>
        <end position="626"/>
    </location>
</feature>
<dbReference type="SMART" id="SM01014">
    <property type="entry name" value="ARID"/>
    <property type="match status" value="1"/>
</dbReference>
<feature type="compositionally biased region" description="Gly residues" evidence="5">
    <location>
        <begin position="38"/>
        <end position="51"/>
    </location>
</feature>
<keyword evidence="10" id="KW-1267">Proteomics identification</keyword>
<dbReference type="InterPro" id="IPR033388">
    <property type="entry name" value="BAF250_C"/>
</dbReference>
<dbReference type="HOGENOM" id="CLU_000974_1_0_1"/>
<feature type="region of interest" description="Disordered" evidence="5">
    <location>
        <begin position="78"/>
        <end position="103"/>
    </location>
</feature>
<sequence length="1372" mass="146229">MNGEVQYDARQARRLGNYPRQPGGLGPMPGYGPPQGPGPGGYPGHGGGRVGAQGSVAAGYPYGNSQYGYGGANSLMPPPGPQYSKGGQGALGVPPSGGGVPGGAGSRPMYLRQHLQQKMYGYASPMTPPGGEGTSPSPSEGVAPGPPPGACYSQCPTTPMKEHMGGEGGAKGGKQPPMSHPPTPNTLPSPGGASMSSFHDEFESVSSPSWPRTPASPRPDGLLKLYDMSEEPERRAFLDKLIVYNDERGTPITQCPTISKQPLDLFRLYLIVKDRGGFVEVTKAKHWKDVAGVLGIGASSSAAYTLRKQYVKHLLPFECKYDRGGIDPQPIISQLESASRKKAKGTMSPSGAAQDYGPPSQSMEGYPAAGGYHPGAPYPPGAPPSMMGASEYPCPPGYPPTNHVGCEPDGYPPAEEYPGEGYPHSYSQAPPYAAGQAGIGGGTCGYAPGADQYAGEGYEGGYNGRDPYGAGAPYPMRAQAGAPSYPPQYQGHYDRESYQSRPPAYPPQGGPPYPSQGGPPSSGSPQGAAPEPYPARAPPQDPAYQVYPGSQPGSLYGTPQPQQAQGGQPGGSVVPPGKGAPQGAPTPPYQREVYPKRHPDFMKPPPQQEPYPPPHMAGPYPAPHPQQAPSQQYPDRGQYPYRPPHMMTPPASSMQQQGWGREGQYRGYQQGSPYGGPPHPGAPPERWEGPRIGEGAPGAAWAVSRGPQGEPYPPQGPLMAQQTSQQGPNAMAHKMATAAAYARDRAYPPAGKLQQGSPYAMGPPPRKEVVFPPDSVEAVLPVGTKRRRLHAKDVSPLEAWRLMMCLKSGLLAESTWALDVLSVLLYDDATVLYFGLSHLPGLLETLMEHYRRCLALVFGTADDLEMGYEAPPEGEGKEDKKESPWYALDRDGPTKDPLEGLVVPAQIEMADRSPLLPGGGFTWRTRCGKAVRSRPDDEGSLHVVDCDKRWDVHEGFSASPEHWQLGGGEITAHIQTCFESDVHNVRFVRLMEEGVKREAEEEEQLREEEAKRCRSKLADLLAKQKANCKRDPVVLVEDIRSKMKLEDDGVLLTPVKTEEVEEKRAPCNDCRTGESVVLPRLREEARPRKKRPCTEAVEEEAYCRDEPSLCVVSEAREALGRRCVCISTLLRNLSFVPGNDAEMSKHAGLLLARWLARGQDQVLREFAVVLLSNVAPAGSGAARAVALQGACLGHLLAFVEQAEQSALQVANSQGVAALRDNPELMGTTLDMVRRAAATLRCLARVPDNRPLFLQLQPRLLALVMSQILDQGVAAILADVLFECSQHAEAASPYAKVAFTTAPTATTTAEETNSTTTTTTAAATAEVATEVTTATETTRTSLTAEASPAPAEPAEETSATETTDAASAAEVAS</sequence>
<reference evidence="8" key="2">
    <citation type="submission" date="2020-05" db="UniProtKB">
        <authorList>
            <consortium name="EnsemblMetazoa"/>
        </authorList>
    </citation>
    <scope>IDENTIFICATION</scope>
    <source>
        <strain evidence="8">wikel</strain>
    </source>
</reference>
<feature type="region of interest" description="Disordered" evidence="5">
    <location>
        <begin position="121"/>
        <end position="218"/>
    </location>
</feature>
<evidence type="ECO:0000313" key="8">
    <source>
        <dbReference type="EnsemblMetazoa" id="ISCW014189-PA"/>
    </source>
</evidence>
<dbReference type="GO" id="GO:0005654">
    <property type="term" value="C:nucleoplasm"/>
    <property type="evidence" value="ECO:0000318"/>
    <property type="project" value="GO_Central"/>
</dbReference>
<dbReference type="Proteomes" id="UP000001555">
    <property type="component" value="Unassembled WGS sequence"/>
</dbReference>
<dbReference type="Pfam" id="PF01388">
    <property type="entry name" value="ARID"/>
    <property type="match status" value="1"/>
</dbReference>
<feature type="region of interest" description="Disordered" evidence="5">
    <location>
        <begin position="1"/>
        <end position="54"/>
    </location>
</feature>
<feature type="compositionally biased region" description="Low complexity" evidence="5">
    <location>
        <begin position="559"/>
        <end position="581"/>
    </location>
</feature>
<dbReference type="EMBL" id="ABJB010216637">
    <property type="status" value="NOT_ANNOTATED_CDS"/>
    <property type="molecule type" value="Genomic_DNA"/>
</dbReference>
<gene>
    <name evidence="7" type="ORF">IscW_ISCW014189</name>
</gene>
<feature type="compositionally biased region" description="Low complexity" evidence="5">
    <location>
        <begin position="407"/>
        <end position="425"/>
    </location>
</feature>
<dbReference type="CDD" id="cd16865">
    <property type="entry name" value="ARID_ARID1A-like"/>
    <property type="match status" value="1"/>
</dbReference>
<dbReference type="VEuPathDB" id="VectorBase:ISCI014189"/>
<keyword evidence="3" id="KW-0539">Nucleus</keyword>
<name>B7QHW3_IXOSC</name>
<protein>
    <submittedName>
        <fullName evidence="7 8">Brahma/SWI2-related protein BRG-1</fullName>
    </submittedName>
</protein>
<dbReference type="OrthoDB" id="8709537at2759"/>
<feature type="compositionally biased region" description="Pro residues" evidence="5">
    <location>
        <begin position="503"/>
        <end position="514"/>
    </location>
</feature>
<feature type="compositionally biased region" description="Low complexity" evidence="5">
    <location>
        <begin position="515"/>
        <end position="530"/>
    </location>
</feature>
<evidence type="ECO:0000256" key="4">
    <source>
        <dbReference type="SAM" id="Coils"/>
    </source>
</evidence>
<dbReference type="Pfam" id="PF12031">
    <property type="entry name" value="BAF250_C"/>
    <property type="match status" value="1"/>
</dbReference>
<evidence type="ECO:0000313" key="7">
    <source>
        <dbReference type="EMBL" id="EEC18435.1"/>
    </source>
</evidence>
<dbReference type="EMBL" id="ABJB010071736">
    <property type="status" value="NOT_ANNOTATED_CDS"/>
    <property type="molecule type" value="Genomic_DNA"/>
</dbReference>
<feature type="region of interest" description="Disordered" evidence="5">
    <location>
        <begin position="1329"/>
        <end position="1372"/>
    </location>
</feature>
<evidence type="ECO:0000256" key="1">
    <source>
        <dbReference type="ARBA" id="ARBA00004123"/>
    </source>
</evidence>
<feature type="compositionally biased region" description="Pro residues" evidence="5">
    <location>
        <begin position="531"/>
        <end position="541"/>
    </location>
</feature>
<dbReference type="EMBL" id="ABJB010635592">
    <property type="status" value="NOT_ANNOTATED_CDS"/>
    <property type="molecule type" value="Genomic_DNA"/>
</dbReference>
<dbReference type="PANTHER" id="PTHR12656">
    <property type="entry name" value="BRG-1 ASSOCIATED FACTOR 250 BAF250"/>
    <property type="match status" value="1"/>
</dbReference>